<name>A0ABR1GAZ5_AURAN</name>
<comment type="function">
    <text evidence="1">Component of the nexin-dynein regulatory complex (N-DRC), a key regulator of ciliary/flagellar motility which maintains the alignment and integrity of the distal axoneme and regulates microtubule sliding in motile axonemes.</text>
</comment>
<evidence type="ECO:0000256" key="2">
    <source>
        <dbReference type="ARBA" id="ARBA00004611"/>
    </source>
</evidence>
<dbReference type="PANTHER" id="PTHR28656">
    <property type="entry name" value="COILED-COIL DOMAIN-CONTAINING PROTEIN 153"/>
    <property type="match status" value="1"/>
</dbReference>
<keyword evidence="6 12" id="KW-0175">Coiled coil</keyword>
<evidence type="ECO:0000313" key="14">
    <source>
        <dbReference type="EMBL" id="KAK7253251.1"/>
    </source>
</evidence>
<protein>
    <recommendedName>
        <fullName evidence="11">Dynein regulatory complex protein 12</fullName>
    </recommendedName>
</protein>
<evidence type="ECO:0000313" key="15">
    <source>
        <dbReference type="Proteomes" id="UP001363151"/>
    </source>
</evidence>
<keyword evidence="4" id="KW-0963">Cytoplasm</keyword>
<dbReference type="PANTHER" id="PTHR28656:SF1">
    <property type="entry name" value="COILED-COIL DOMAIN-CONTAINING PROTEIN 153"/>
    <property type="match status" value="1"/>
</dbReference>
<evidence type="ECO:0000256" key="12">
    <source>
        <dbReference type="SAM" id="Coils"/>
    </source>
</evidence>
<keyword evidence="7" id="KW-0969">Cilium</keyword>
<dbReference type="EMBL" id="JBBJCI010000035">
    <property type="protein sequence ID" value="KAK7253251.1"/>
    <property type="molecule type" value="Genomic_DNA"/>
</dbReference>
<feature type="region of interest" description="Disordered" evidence="13">
    <location>
        <begin position="1"/>
        <end position="31"/>
    </location>
</feature>
<evidence type="ECO:0000256" key="5">
    <source>
        <dbReference type="ARBA" id="ARBA00022846"/>
    </source>
</evidence>
<evidence type="ECO:0000256" key="11">
    <source>
        <dbReference type="ARBA" id="ARBA00044800"/>
    </source>
</evidence>
<evidence type="ECO:0000256" key="9">
    <source>
        <dbReference type="ARBA" id="ARBA00023273"/>
    </source>
</evidence>
<feature type="compositionally biased region" description="Basic residues" evidence="13">
    <location>
        <begin position="1"/>
        <end position="13"/>
    </location>
</feature>
<evidence type="ECO:0000256" key="8">
    <source>
        <dbReference type="ARBA" id="ARBA00023212"/>
    </source>
</evidence>
<comment type="subunit">
    <text evidence="3">Component of the nexin-dynein regulatory complex (N-DRC).</text>
</comment>
<keyword evidence="9" id="KW-0966">Cell projection</keyword>
<keyword evidence="8" id="KW-0206">Cytoskeleton</keyword>
<keyword evidence="5" id="KW-0282">Flagellum</keyword>
<evidence type="ECO:0000256" key="6">
    <source>
        <dbReference type="ARBA" id="ARBA00023054"/>
    </source>
</evidence>
<evidence type="ECO:0000256" key="7">
    <source>
        <dbReference type="ARBA" id="ARBA00023069"/>
    </source>
</evidence>
<evidence type="ECO:0000256" key="13">
    <source>
        <dbReference type="SAM" id="MobiDB-lite"/>
    </source>
</evidence>
<gene>
    <name evidence="14" type="ORF">SO694_00001126</name>
</gene>
<evidence type="ECO:0000256" key="10">
    <source>
        <dbReference type="ARBA" id="ARBA00044754"/>
    </source>
</evidence>
<evidence type="ECO:0000256" key="4">
    <source>
        <dbReference type="ARBA" id="ARBA00022490"/>
    </source>
</evidence>
<organism evidence="14 15">
    <name type="scientific">Aureococcus anophagefferens</name>
    <name type="common">Harmful bloom alga</name>
    <dbReference type="NCBI Taxonomy" id="44056"/>
    <lineage>
        <taxon>Eukaryota</taxon>
        <taxon>Sar</taxon>
        <taxon>Stramenopiles</taxon>
        <taxon>Ochrophyta</taxon>
        <taxon>Pelagophyceae</taxon>
        <taxon>Pelagomonadales</taxon>
        <taxon>Pelagomonadaceae</taxon>
        <taxon>Aureococcus</taxon>
    </lineage>
</organism>
<keyword evidence="15" id="KW-1185">Reference proteome</keyword>
<reference evidence="14 15" key="1">
    <citation type="submission" date="2024-03" db="EMBL/GenBank/DDBJ databases">
        <title>Aureococcus anophagefferens CCMP1851 and Kratosvirus quantuckense: Draft genome of a second virus-susceptible host strain in the model system.</title>
        <authorList>
            <person name="Chase E."/>
            <person name="Truchon A.R."/>
            <person name="Schepens W."/>
            <person name="Wilhelm S.W."/>
        </authorList>
    </citation>
    <scope>NUCLEOTIDE SEQUENCE [LARGE SCALE GENOMIC DNA]</scope>
    <source>
        <strain evidence="14 15">CCMP1851</strain>
    </source>
</reference>
<comment type="subcellular location">
    <subcellularLocation>
        <location evidence="2">Cytoplasm</location>
        <location evidence="2">Cytoskeleton</location>
        <location evidence="2">Flagellum axoneme</location>
    </subcellularLocation>
</comment>
<accession>A0ABR1GAZ5</accession>
<sequence>MPPKKGGKAKKGAKKDEGPEEGAPLTPEDEAKMYLATCQSLQMQLADRTEAMNKAQEEKRTLDEKVSKIQEDFAEEQKTAFEITRDMTRQYKGMQEQLVDRITQLSHTVQELQDKLEDAEQHLEKTMREKDRIISLKDEEISAMKAKMEDMAREFGGMLKETLDKMRERIELSSTNLDMEGPLIPPAHDIGEYGA</sequence>
<dbReference type="InterPro" id="IPR033585">
    <property type="entry name" value="DRC12-like"/>
</dbReference>
<evidence type="ECO:0000256" key="1">
    <source>
        <dbReference type="ARBA" id="ARBA00003029"/>
    </source>
</evidence>
<comment type="similarity">
    <text evidence="10">Belongs to the DRC12 family.</text>
</comment>
<comment type="caution">
    <text evidence="14">The sequence shown here is derived from an EMBL/GenBank/DDBJ whole genome shotgun (WGS) entry which is preliminary data.</text>
</comment>
<dbReference type="Proteomes" id="UP001363151">
    <property type="component" value="Unassembled WGS sequence"/>
</dbReference>
<evidence type="ECO:0000256" key="3">
    <source>
        <dbReference type="ARBA" id="ARBA00011248"/>
    </source>
</evidence>
<proteinExistence type="inferred from homology"/>
<feature type="coiled-coil region" evidence="12">
    <location>
        <begin position="38"/>
        <end position="136"/>
    </location>
</feature>